<dbReference type="RefSeq" id="WP_072893699.1">
    <property type="nucleotide sequence ID" value="NZ_FQVM01000005.1"/>
</dbReference>
<sequence length="93" mass="10712">MNINKIREINNTIKVYNNNKVCKDKENILNSNNDKIEISSLGKKLSDMNIDNISINNDKKIEEIKKSIKDGTYKVDTSKLAEAMIKKIKEEKL</sequence>
<dbReference type="AlphaFoldDB" id="A0A1M4UML8"/>
<evidence type="ECO:0000256" key="3">
    <source>
        <dbReference type="ARBA" id="ARBA00022491"/>
    </source>
</evidence>
<dbReference type="InterPro" id="IPR035890">
    <property type="entry name" value="Anti-sigma-28_factor_FlgM_sf"/>
</dbReference>
<gene>
    <name evidence="8" type="ORF">SAMN05443638_10595</name>
</gene>
<evidence type="ECO:0000259" key="7">
    <source>
        <dbReference type="Pfam" id="PF04316"/>
    </source>
</evidence>
<keyword evidence="9" id="KW-1185">Reference proteome</keyword>
<dbReference type="SUPFAM" id="SSF101498">
    <property type="entry name" value="Anti-sigma factor FlgM"/>
    <property type="match status" value="1"/>
</dbReference>
<name>A0A1M4UML8_9CLOT</name>
<dbReference type="EMBL" id="FQVM01000005">
    <property type="protein sequence ID" value="SHE57813.1"/>
    <property type="molecule type" value="Genomic_DNA"/>
</dbReference>
<evidence type="ECO:0000256" key="4">
    <source>
        <dbReference type="ARBA" id="ARBA00022795"/>
    </source>
</evidence>
<dbReference type="GO" id="GO:0045892">
    <property type="term" value="P:negative regulation of DNA-templated transcription"/>
    <property type="evidence" value="ECO:0007669"/>
    <property type="project" value="InterPro"/>
</dbReference>
<keyword evidence="6" id="KW-0804">Transcription</keyword>
<keyword evidence="4" id="KW-1005">Bacterial flagellum biogenesis</keyword>
<dbReference type="Proteomes" id="UP000184035">
    <property type="component" value="Unassembled WGS sequence"/>
</dbReference>
<evidence type="ECO:0000256" key="2">
    <source>
        <dbReference type="ARBA" id="ARBA00017823"/>
    </source>
</evidence>
<evidence type="ECO:0000256" key="1">
    <source>
        <dbReference type="ARBA" id="ARBA00005322"/>
    </source>
</evidence>
<accession>A0A1M4UML8</accession>
<protein>
    <recommendedName>
        <fullName evidence="2">Negative regulator of flagellin synthesis</fullName>
    </recommendedName>
</protein>
<keyword evidence="3" id="KW-0678">Repressor</keyword>
<evidence type="ECO:0000313" key="8">
    <source>
        <dbReference type="EMBL" id="SHE57813.1"/>
    </source>
</evidence>
<evidence type="ECO:0000256" key="6">
    <source>
        <dbReference type="ARBA" id="ARBA00023163"/>
    </source>
</evidence>
<keyword evidence="5" id="KW-0805">Transcription regulation</keyword>
<feature type="domain" description="Anti-sigma-28 factor FlgM C-terminal" evidence="7">
    <location>
        <begin position="34"/>
        <end position="86"/>
    </location>
</feature>
<dbReference type="InterPro" id="IPR031316">
    <property type="entry name" value="FlgM_C"/>
</dbReference>
<reference evidence="8 9" key="1">
    <citation type="submission" date="2016-11" db="EMBL/GenBank/DDBJ databases">
        <authorList>
            <person name="Jaros S."/>
            <person name="Januszkiewicz K."/>
            <person name="Wedrychowicz H."/>
        </authorList>
    </citation>
    <scope>NUCLEOTIDE SEQUENCE [LARGE SCALE GENOMIC DNA]</scope>
    <source>
        <strain evidence="8 9">DSM 2631</strain>
    </source>
</reference>
<evidence type="ECO:0000313" key="9">
    <source>
        <dbReference type="Proteomes" id="UP000184035"/>
    </source>
</evidence>
<dbReference type="Pfam" id="PF04316">
    <property type="entry name" value="FlgM"/>
    <property type="match status" value="1"/>
</dbReference>
<comment type="similarity">
    <text evidence="1">Belongs to the FlgM family.</text>
</comment>
<evidence type="ECO:0000256" key="5">
    <source>
        <dbReference type="ARBA" id="ARBA00023015"/>
    </source>
</evidence>
<dbReference type="STRING" id="1533.SAMN05443638_10595"/>
<dbReference type="GO" id="GO:0044781">
    <property type="term" value="P:bacterial-type flagellum organization"/>
    <property type="evidence" value="ECO:0007669"/>
    <property type="project" value="UniProtKB-KW"/>
</dbReference>
<organism evidence="8 9">
    <name type="scientific">Clostridium fallax</name>
    <dbReference type="NCBI Taxonomy" id="1533"/>
    <lineage>
        <taxon>Bacteria</taxon>
        <taxon>Bacillati</taxon>
        <taxon>Bacillota</taxon>
        <taxon>Clostridia</taxon>
        <taxon>Eubacteriales</taxon>
        <taxon>Clostridiaceae</taxon>
        <taxon>Clostridium</taxon>
    </lineage>
</organism>
<dbReference type="NCBIfam" id="TIGR03824">
    <property type="entry name" value="FlgM_jcvi"/>
    <property type="match status" value="1"/>
</dbReference>
<dbReference type="InterPro" id="IPR007412">
    <property type="entry name" value="FlgM"/>
</dbReference>
<proteinExistence type="inferred from homology"/>